<dbReference type="GO" id="GO:1901137">
    <property type="term" value="P:carbohydrate derivative biosynthetic process"/>
    <property type="evidence" value="ECO:0007669"/>
    <property type="project" value="UniProtKB-ARBA"/>
</dbReference>
<evidence type="ECO:0000256" key="6">
    <source>
        <dbReference type="ARBA" id="ARBA00022676"/>
    </source>
</evidence>
<name>A0AA88A1V2_FICCA</name>
<evidence type="ECO:0000259" key="16">
    <source>
        <dbReference type="Pfam" id="PF00337"/>
    </source>
</evidence>
<keyword evidence="14" id="KW-0464">Manganese</keyword>
<protein>
    <recommendedName>
        <fullName evidence="16">Galectin domain-containing protein</fullName>
    </recommendedName>
</protein>
<evidence type="ECO:0000256" key="2">
    <source>
        <dbReference type="ARBA" id="ARBA00004323"/>
    </source>
</evidence>
<proteinExistence type="inferred from homology"/>
<dbReference type="NCBIfam" id="TIGR00756">
    <property type="entry name" value="PPR"/>
    <property type="match status" value="12"/>
</dbReference>
<evidence type="ECO:0000256" key="9">
    <source>
        <dbReference type="ARBA" id="ARBA00022737"/>
    </source>
</evidence>
<dbReference type="FunFam" id="1.25.40.10:FF:000558">
    <property type="entry name" value="Pentatricopeptide repeat-containing protein At5g39710"/>
    <property type="match status" value="2"/>
</dbReference>
<comment type="similarity">
    <text evidence="4">Belongs to the PPR family. P subfamily.</text>
</comment>
<dbReference type="InterPro" id="IPR002885">
    <property type="entry name" value="PPR_rpt"/>
</dbReference>
<keyword evidence="13" id="KW-0472">Membrane</keyword>
<dbReference type="Gene3D" id="2.60.120.200">
    <property type="match status" value="1"/>
</dbReference>
<keyword evidence="8" id="KW-0812">Transmembrane</keyword>
<evidence type="ECO:0000256" key="15">
    <source>
        <dbReference type="PROSITE-ProRule" id="PRU00708"/>
    </source>
</evidence>
<comment type="cofactor">
    <cofactor evidence="1">
        <name>Mn(2+)</name>
        <dbReference type="ChEBI" id="CHEBI:29035"/>
    </cofactor>
</comment>
<dbReference type="InterPro" id="IPR011990">
    <property type="entry name" value="TPR-like_helical_dom_sf"/>
</dbReference>
<feature type="repeat" description="PPR" evidence="15">
    <location>
        <begin position="432"/>
        <end position="466"/>
    </location>
</feature>
<keyword evidence="11" id="KW-1133">Transmembrane helix</keyword>
<feature type="repeat" description="PPR" evidence="15">
    <location>
        <begin position="327"/>
        <end position="361"/>
    </location>
</feature>
<feature type="repeat" description="PPR" evidence="15">
    <location>
        <begin position="572"/>
        <end position="606"/>
    </location>
</feature>
<evidence type="ECO:0000256" key="7">
    <source>
        <dbReference type="ARBA" id="ARBA00022679"/>
    </source>
</evidence>
<evidence type="ECO:0000256" key="10">
    <source>
        <dbReference type="ARBA" id="ARBA00022968"/>
    </source>
</evidence>
<dbReference type="SUPFAM" id="SSF48452">
    <property type="entry name" value="TPR-like"/>
    <property type="match status" value="1"/>
</dbReference>
<evidence type="ECO:0000256" key="12">
    <source>
        <dbReference type="ARBA" id="ARBA00023034"/>
    </source>
</evidence>
<dbReference type="InterPro" id="IPR013320">
    <property type="entry name" value="ConA-like_dom_sf"/>
</dbReference>
<dbReference type="InterPro" id="IPR001079">
    <property type="entry name" value="Galectin_CRD"/>
</dbReference>
<comment type="subcellular location">
    <subcellularLocation>
        <location evidence="2">Golgi apparatus membrane</location>
        <topology evidence="2">Single-pass type II membrane protein</topology>
    </subcellularLocation>
</comment>
<keyword evidence="18" id="KW-1185">Reference proteome</keyword>
<comment type="pathway">
    <text evidence="3">Protein modification; protein glycosylation.</text>
</comment>
<comment type="similarity">
    <text evidence="5">Belongs to the glycosyltransferase 31 family.</text>
</comment>
<dbReference type="SUPFAM" id="SSF49899">
    <property type="entry name" value="Concanavalin A-like lectins/glucanases"/>
    <property type="match status" value="1"/>
</dbReference>
<evidence type="ECO:0000256" key="5">
    <source>
        <dbReference type="ARBA" id="ARBA00008661"/>
    </source>
</evidence>
<dbReference type="Pfam" id="PF00337">
    <property type="entry name" value="Gal-bind_lectin"/>
    <property type="match status" value="1"/>
</dbReference>
<dbReference type="GO" id="GO:0008378">
    <property type="term" value="F:galactosyltransferase activity"/>
    <property type="evidence" value="ECO:0007669"/>
    <property type="project" value="UniProtKB-ARBA"/>
</dbReference>
<evidence type="ECO:0000256" key="13">
    <source>
        <dbReference type="ARBA" id="ARBA00023136"/>
    </source>
</evidence>
<feature type="repeat" description="PPR" evidence="15">
    <location>
        <begin position="537"/>
        <end position="571"/>
    </location>
</feature>
<evidence type="ECO:0000256" key="8">
    <source>
        <dbReference type="ARBA" id="ARBA00022692"/>
    </source>
</evidence>
<evidence type="ECO:0000313" key="17">
    <source>
        <dbReference type="EMBL" id="GMN48074.1"/>
    </source>
</evidence>
<feature type="repeat" description="PPR" evidence="15">
    <location>
        <begin position="642"/>
        <end position="676"/>
    </location>
</feature>
<dbReference type="Pfam" id="PF13041">
    <property type="entry name" value="PPR_2"/>
    <property type="match status" value="5"/>
</dbReference>
<dbReference type="Pfam" id="PF12854">
    <property type="entry name" value="PPR_1"/>
    <property type="match status" value="2"/>
</dbReference>
<dbReference type="PANTHER" id="PTHR46128:SF182">
    <property type="entry name" value="PENTACOTRIPEPTIDE-REPEAT REGION OF PRORP DOMAIN-CONTAINING PROTEIN"/>
    <property type="match status" value="1"/>
</dbReference>
<feature type="repeat" description="PPR" evidence="15">
    <location>
        <begin position="362"/>
        <end position="396"/>
    </location>
</feature>
<evidence type="ECO:0000256" key="4">
    <source>
        <dbReference type="ARBA" id="ARBA00007626"/>
    </source>
</evidence>
<keyword evidence="10" id="KW-0735">Signal-anchor</keyword>
<feature type="repeat" description="PPR" evidence="15">
    <location>
        <begin position="292"/>
        <end position="326"/>
    </location>
</feature>
<feature type="repeat" description="PPR" evidence="15">
    <location>
        <begin position="677"/>
        <end position="711"/>
    </location>
</feature>
<dbReference type="InterPro" id="IPR050872">
    <property type="entry name" value="PPR_P_subfamily"/>
</dbReference>
<dbReference type="Gene3D" id="1.25.40.10">
    <property type="entry name" value="Tetratricopeptide repeat domain"/>
    <property type="match status" value="6"/>
</dbReference>
<dbReference type="AlphaFoldDB" id="A0AA88A1V2"/>
<feature type="repeat" description="PPR" evidence="15">
    <location>
        <begin position="607"/>
        <end position="641"/>
    </location>
</feature>
<dbReference type="Pfam" id="PF01762">
    <property type="entry name" value="Galactosyl_T"/>
    <property type="match status" value="2"/>
</dbReference>
<evidence type="ECO:0000256" key="11">
    <source>
        <dbReference type="ARBA" id="ARBA00022989"/>
    </source>
</evidence>
<dbReference type="Proteomes" id="UP001187192">
    <property type="component" value="Unassembled WGS sequence"/>
</dbReference>
<evidence type="ECO:0000313" key="18">
    <source>
        <dbReference type="Proteomes" id="UP001187192"/>
    </source>
</evidence>
<feature type="repeat" description="PPR" evidence="15">
    <location>
        <begin position="397"/>
        <end position="431"/>
    </location>
</feature>
<keyword evidence="9" id="KW-0677">Repeat</keyword>
<dbReference type="PROSITE" id="PS51375">
    <property type="entry name" value="PPR"/>
    <property type="match status" value="13"/>
</dbReference>
<dbReference type="GO" id="GO:0000139">
    <property type="term" value="C:Golgi membrane"/>
    <property type="evidence" value="ECO:0007669"/>
    <property type="project" value="UniProtKB-SubCell"/>
</dbReference>
<evidence type="ECO:0000256" key="14">
    <source>
        <dbReference type="ARBA" id="ARBA00023211"/>
    </source>
</evidence>
<dbReference type="InterPro" id="IPR002659">
    <property type="entry name" value="Glyco_trans_31"/>
</dbReference>
<dbReference type="PANTHER" id="PTHR46128">
    <property type="entry name" value="MITOCHONDRIAL GROUP I INTRON SPLICING FACTOR CCM1"/>
    <property type="match status" value="1"/>
</dbReference>
<keyword evidence="7" id="KW-0808">Transferase</keyword>
<dbReference type="Pfam" id="PF01535">
    <property type="entry name" value="PPR"/>
    <property type="match status" value="1"/>
</dbReference>
<comment type="caution">
    <text evidence="17">The sequence shown here is derived from an EMBL/GenBank/DDBJ whole genome shotgun (WGS) entry which is preliminary data.</text>
</comment>
<feature type="repeat" description="PPR" evidence="15">
    <location>
        <begin position="257"/>
        <end position="291"/>
    </location>
</feature>
<dbReference type="EMBL" id="BTGU01000027">
    <property type="protein sequence ID" value="GMN48074.1"/>
    <property type="molecule type" value="Genomic_DNA"/>
</dbReference>
<evidence type="ECO:0000256" key="1">
    <source>
        <dbReference type="ARBA" id="ARBA00001936"/>
    </source>
</evidence>
<feature type="repeat" description="PPR" evidence="15">
    <location>
        <begin position="502"/>
        <end position="536"/>
    </location>
</feature>
<sequence length="1032" mass="118152">MPLTDMKRLTIFSVHCLRIILHHPCLGFASNCSSVFLRRNLSQVFSASSTNTRPFPDYSPKKPTIKDAELVHHITTTIKLRRSEPLRRVLKPYESKFRSDHLIWTLMNIRNDYDLVLDFFDWACVRREPTLEARCIIVQIATASKDLKMAHRLILDFWKKPNLDISLSFTHFLERLTYTYKDWGSDPYVFDIFFQVLVEAGLFNEARNLFNKLLSYGLVISVDSCNLFLARLASSLDRIKMAIKAFNEYPEVGVYWNTASYNIIIHSLCELRKIKEAHHLLVQMELRGCIPDVVSYSTIISRYCIVGDLQKALKLIEQMKIKGLKPNPYTYSSMVLLLCKTGKLSEAEKVLREMTTQGVIPDNVVYTTLIDGFCKLGNVSAACRLFDEMQNRKIDPDFIAYTTLIHGFCQAGKMVDADKLFNEMVTKGLEPDEVTYTALIDGYCKAGEVKKAFSLHNDMVQVGLTPNIVTYTVLADGLCKQGEVDTANELLQEMCMKGLQLNVCTYNTIVNGLCKLGNITEAEKLMEEMKVAGPPPDTFTYTTLVDAYCKTGKMPIAHSLLQEMLDRGLQPTVVTFNVLMNGFCMSGMLEDGDRLLKWMLKKGIMPNATTYNSLMKQYSIKNNMRITTGIYREMCSAGVMPDGNTYNILIKGHCKARNIKEAEFLHREMVGKGFVPTASSYNALIKGFYKRKKIAEARELFEEMRRQGPRTEAPRWLICLQYLNSLVKCEKWIRGDDNHSEESKALWWLNRLIGRTKKVTIDWPYPFAEGRLFVLKVSAGLEGYHVNVDRRHVTSFPYCTGFVLEDATRLFVNGDIDVQWKAPPLPNGRVELFIGILSAGNHFAERMAVRKSMMQHKLIKYSLVVARFFVALHGSKEVNVELNKEADYFGDIVIVPYMDNYNIVVFKTIAICQYGHQTVAAKHIMKCDDDTFVRVEWPEEDYPAYAKGPGYIISSDIAEFIISEFEKQKLRLFKIEDVSMGMWVEQFNSSKPVENVCSVRFCQFGCIDDYYTAHYQSPRQMMCMWGKLQQHG</sequence>
<evidence type="ECO:0000256" key="3">
    <source>
        <dbReference type="ARBA" id="ARBA00004922"/>
    </source>
</evidence>
<dbReference type="GO" id="GO:0030246">
    <property type="term" value="F:carbohydrate binding"/>
    <property type="evidence" value="ECO:0007669"/>
    <property type="project" value="InterPro"/>
</dbReference>
<gene>
    <name evidence="17" type="ORF">TIFTF001_017245</name>
</gene>
<organism evidence="17 18">
    <name type="scientific">Ficus carica</name>
    <name type="common">Common fig</name>
    <dbReference type="NCBI Taxonomy" id="3494"/>
    <lineage>
        <taxon>Eukaryota</taxon>
        <taxon>Viridiplantae</taxon>
        <taxon>Streptophyta</taxon>
        <taxon>Embryophyta</taxon>
        <taxon>Tracheophyta</taxon>
        <taxon>Spermatophyta</taxon>
        <taxon>Magnoliopsida</taxon>
        <taxon>eudicotyledons</taxon>
        <taxon>Gunneridae</taxon>
        <taxon>Pentapetalae</taxon>
        <taxon>rosids</taxon>
        <taxon>fabids</taxon>
        <taxon>Rosales</taxon>
        <taxon>Moraceae</taxon>
        <taxon>Ficeae</taxon>
        <taxon>Ficus</taxon>
    </lineage>
</organism>
<feature type="domain" description="Galectin" evidence="16">
    <location>
        <begin position="743"/>
        <end position="819"/>
    </location>
</feature>
<reference evidence="17" key="1">
    <citation type="submission" date="2023-07" db="EMBL/GenBank/DDBJ databases">
        <title>draft genome sequence of fig (Ficus carica).</title>
        <authorList>
            <person name="Takahashi T."/>
            <person name="Nishimura K."/>
        </authorList>
    </citation>
    <scope>NUCLEOTIDE SEQUENCE</scope>
</reference>
<keyword evidence="12" id="KW-0333">Golgi apparatus</keyword>
<keyword evidence="6" id="KW-0328">Glycosyltransferase</keyword>
<feature type="repeat" description="PPR" evidence="15">
    <location>
        <begin position="467"/>
        <end position="501"/>
    </location>
</feature>
<accession>A0AA88A1V2</accession>